<organism evidence="1 2">
    <name type="scientific">Oleomonas cavernae</name>
    <dbReference type="NCBI Taxonomy" id="2320859"/>
    <lineage>
        <taxon>Bacteria</taxon>
        <taxon>Pseudomonadati</taxon>
        <taxon>Pseudomonadota</taxon>
        <taxon>Alphaproteobacteria</taxon>
        <taxon>Acetobacterales</taxon>
        <taxon>Acetobacteraceae</taxon>
        <taxon>Oleomonas</taxon>
    </lineage>
</organism>
<proteinExistence type="predicted"/>
<dbReference type="Gene3D" id="3.40.1350.10">
    <property type="match status" value="1"/>
</dbReference>
<protein>
    <submittedName>
        <fullName evidence="1">DUF91 domain-containing protein</fullName>
    </submittedName>
</protein>
<sequence length="348" mass="38647">MTRLYQLFGDSLVPVARGRLANENLIEGWLEKQPDLLGLELLVIGRQVVTGFGGRIDLLGLDADGNLVIVELKRDRTPREIVAQMLDYASWVVGLTTRQVHDIAQDYLKGRLGAAFRERFGAAIPQTLNGTHTMVIVASAFDASSQRIVRYLSEVHDIAINTAFFAIFEQDGQTLLTTDWLLDQAEVVERSEARVQAPWSGLWYVNVGDSAARSWEDMQRYGFIAAGAGEKYSGPLRRLEPGDRIVGYQKQAGYVGYGRVTAPALMVRDFVTGAGPLLDQQLTQSNIGHDKDDPKLAEYAVGVEWIKAFPIAEAKWSDGLFANQNIVCKLRDPKTIEFLREQFGVADD</sequence>
<dbReference type="GO" id="GO:0003676">
    <property type="term" value="F:nucleic acid binding"/>
    <property type="evidence" value="ECO:0007669"/>
    <property type="project" value="InterPro"/>
</dbReference>
<accession>A0A418WGK7</accession>
<reference evidence="1 2" key="1">
    <citation type="submission" date="2018-09" db="EMBL/GenBank/DDBJ databases">
        <authorList>
            <person name="Zhu H."/>
        </authorList>
    </citation>
    <scope>NUCLEOTIDE SEQUENCE [LARGE SCALE GENOMIC DNA]</scope>
    <source>
        <strain evidence="1 2">K1W22B-8</strain>
    </source>
</reference>
<dbReference type="RefSeq" id="WP_119782419.1">
    <property type="nucleotide sequence ID" value="NZ_QYUK01000011.1"/>
</dbReference>
<name>A0A418WGK7_9PROT</name>
<keyword evidence="2" id="KW-1185">Reference proteome</keyword>
<dbReference type="EMBL" id="QYUK01000011">
    <property type="protein sequence ID" value="RJF89147.1"/>
    <property type="molecule type" value="Genomic_DNA"/>
</dbReference>
<dbReference type="AlphaFoldDB" id="A0A418WGK7"/>
<dbReference type="OrthoDB" id="7244159at2"/>
<evidence type="ECO:0000313" key="2">
    <source>
        <dbReference type="Proteomes" id="UP000284605"/>
    </source>
</evidence>
<dbReference type="InterPro" id="IPR011856">
    <property type="entry name" value="tRNA_endonuc-like_dom_sf"/>
</dbReference>
<evidence type="ECO:0000313" key="1">
    <source>
        <dbReference type="EMBL" id="RJF89147.1"/>
    </source>
</evidence>
<dbReference type="Proteomes" id="UP000284605">
    <property type="component" value="Unassembled WGS sequence"/>
</dbReference>
<comment type="caution">
    <text evidence="1">The sequence shown here is derived from an EMBL/GenBank/DDBJ whole genome shotgun (WGS) entry which is preliminary data.</text>
</comment>
<gene>
    <name evidence="1" type="ORF">D3874_21005</name>
</gene>